<keyword evidence="4" id="KW-1185">Reference proteome</keyword>
<sequence length="258" mass="26998">MRNTRSIGTRLLIAAGALVVAWGATQVATQKNEAVPDADTLATALVPSTSAAAVPTSTPPPLPPGFPSMDRHPPKIEVPEGEPQPIATKFGLTYDIPADWENFDGGVAGWSGNSEIITYGAPGFYGVDACPEAGDANWRAMTGVSARRGMDLTTAAADEAGKIERSLADAEAPDMRFQHSAPVETEINGRPALRTTITVTGLPQEAACEPPKVTYDVVATPALATANVMLLVIQNSRDVPDAADQATVEEIINTLRPS</sequence>
<feature type="signal peptide" evidence="1">
    <location>
        <begin position="1"/>
        <end position="21"/>
    </location>
</feature>
<keyword evidence="1" id="KW-0732">Signal</keyword>
<gene>
    <name evidence="3" type="ORF">ACFSJG_26500</name>
</gene>
<dbReference type="EMBL" id="JBHUFB010000022">
    <property type="protein sequence ID" value="MFD1815782.1"/>
    <property type="molecule type" value="Genomic_DNA"/>
</dbReference>
<evidence type="ECO:0000259" key="2">
    <source>
        <dbReference type="Pfam" id="PF26056"/>
    </source>
</evidence>
<proteinExistence type="predicted"/>
<evidence type="ECO:0000256" key="1">
    <source>
        <dbReference type="SAM" id="SignalP"/>
    </source>
</evidence>
<accession>A0ABW4PB82</accession>
<feature type="domain" description="DUF8017" evidence="2">
    <location>
        <begin position="87"/>
        <end position="257"/>
    </location>
</feature>
<comment type="caution">
    <text evidence="3">The sequence shown here is derived from an EMBL/GenBank/DDBJ whole genome shotgun (WGS) entry which is preliminary data.</text>
</comment>
<dbReference type="Pfam" id="PF26056">
    <property type="entry name" value="DUF8017"/>
    <property type="match status" value="1"/>
</dbReference>
<dbReference type="RefSeq" id="WP_378488233.1">
    <property type="nucleotide sequence ID" value="NZ_JBHUFB010000022.1"/>
</dbReference>
<name>A0ABW4PB82_9NOCA</name>
<evidence type="ECO:0000313" key="3">
    <source>
        <dbReference type="EMBL" id="MFD1815782.1"/>
    </source>
</evidence>
<evidence type="ECO:0000313" key="4">
    <source>
        <dbReference type="Proteomes" id="UP001597286"/>
    </source>
</evidence>
<protein>
    <recommendedName>
        <fullName evidence="2">DUF8017 domain-containing protein</fullName>
    </recommendedName>
</protein>
<dbReference type="Proteomes" id="UP001597286">
    <property type="component" value="Unassembled WGS sequence"/>
</dbReference>
<dbReference type="InterPro" id="IPR058330">
    <property type="entry name" value="DUF8017"/>
</dbReference>
<feature type="chain" id="PRO_5045851361" description="DUF8017 domain-containing protein" evidence="1">
    <location>
        <begin position="22"/>
        <end position="258"/>
    </location>
</feature>
<organism evidence="3 4">
    <name type="scientific">Rhodococcus gannanensis</name>
    <dbReference type="NCBI Taxonomy" id="1960308"/>
    <lineage>
        <taxon>Bacteria</taxon>
        <taxon>Bacillati</taxon>
        <taxon>Actinomycetota</taxon>
        <taxon>Actinomycetes</taxon>
        <taxon>Mycobacteriales</taxon>
        <taxon>Nocardiaceae</taxon>
        <taxon>Rhodococcus</taxon>
    </lineage>
</organism>
<reference evidence="4" key="1">
    <citation type="journal article" date="2019" name="Int. J. Syst. Evol. Microbiol.">
        <title>The Global Catalogue of Microorganisms (GCM) 10K type strain sequencing project: providing services to taxonomists for standard genome sequencing and annotation.</title>
        <authorList>
            <consortium name="The Broad Institute Genomics Platform"/>
            <consortium name="The Broad Institute Genome Sequencing Center for Infectious Disease"/>
            <person name="Wu L."/>
            <person name="Ma J."/>
        </authorList>
    </citation>
    <scope>NUCLEOTIDE SEQUENCE [LARGE SCALE GENOMIC DNA]</scope>
    <source>
        <strain evidence="4">DT72</strain>
    </source>
</reference>